<sequence length="118" mass="13674">SATDNWKIIYFRSDRGEEPVYDFIESLNPSTQAKVSNTFDLLSQFGIRLGLPHIKKVTGTKLWELRILGSDNIRIFYIAVTGHQFLLLHGFIKKTQKTDKKELKVALSRLNEFININY</sequence>
<keyword evidence="1" id="KW-1133">Transmembrane helix</keyword>
<feature type="non-terminal residue" evidence="2">
    <location>
        <position position="1"/>
    </location>
</feature>
<comment type="caution">
    <text evidence="2">The sequence shown here is derived from an EMBL/GenBank/DDBJ whole genome shotgun (WGS) entry which is preliminary data.</text>
</comment>
<keyword evidence="1" id="KW-0472">Membrane</keyword>
<organism evidence="2 3">
    <name type="scientific">Candidatus Shapirobacteria bacterium CG06_land_8_20_14_3_00_40_12</name>
    <dbReference type="NCBI Taxonomy" id="1974881"/>
    <lineage>
        <taxon>Bacteria</taxon>
        <taxon>Candidatus Shapironibacteriota</taxon>
    </lineage>
</organism>
<evidence type="ECO:0000313" key="2">
    <source>
        <dbReference type="EMBL" id="PIU73312.1"/>
    </source>
</evidence>
<protein>
    <submittedName>
        <fullName evidence="2">Type II toxin-antitoxin system RelE/ParE family toxin</fullName>
    </submittedName>
</protein>
<name>A0A2M7ARS1_9BACT</name>
<dbReference type="Proteomes" id="UP000231407">
    <property type="component" value="Unassembled WGS sequence"/>
</dbReference>
<dbReference type="InterPro" id="IPR009241">
    <property type="entry name" value="HigB-like"/>
</dbReference>
<dbReference type="EMBL" id="PEWA01000040">
    <property type="protein sequence ID" value="PIU73312.1"/>
    <property type="molecule type" value="Genomic_DNA"/>
</dbReference>
<accession>A0A2M7ARS1</accession>
<proteinExistence type="predicted"/>
<evidence type="ECO:0000313" key="3">
    <source>
        <dbReference type="Proteomes" id="UP000231407"/>
    </source>
</evidence>
<feature type="transmembrane region" description="Helical" evidence="1">
    <location>
        <begin position="75"/>
        <end position="92"/>
    </location>
</feature>
<evidence type="ECO:0000256" key="1">
    <source>
        <dbReference type="SAM" id="Phobius"/>
    </source>
</evidence>
<keyword evidence="1" id="KW-0812">Transmembrane</keyword>
<reference evidence="3" key="1">
    <citation type="submission" date="2017-09" db="EMBL/GenBank/DDBJ databases">
        <title>Depth-based differentiation of microbial function through sediment-hosted aquifers and enrichment of novel symbionts in the deep terrestrial subsurface.</title>
        <authorList>
            <person name="Probst A.J."/>
            <person name="Ladd B."/>
            <person name="Jarett J.K."/>
            <person name="Geller-Mcgrath D.E."/>
            <person name="Sieber C.M.K."/>
            <person name="Emerson J.B."/>
            <person name="Anantharaman K."/>
            <person name="Thomas B.C."/>
            <person name="Malmstrom R."/>
            <person name="Stieglmeier M."/>
            <person name="Klingl A."/>
            <person name="Woyke T."/>
            <person name="Ryan C.M."/>
            <person name="Banfield J.F."/>
        </authorList>
    </citation>
    <scope>NUCLEOTIDE SEQUENCE [LARGE SCALE GENOMIC DNA]</scope>
</reference>
<dbReference type="Pfam" id="PF05973">
    <property type="entry name" value="Gp49"/>
    <property type="match status" value="1"/>
</dbReference>
<dbReference type="AlphaFoldDB" id="A0A2M7ARS1"/>
<gene>
    <name evidence="2" type="ORF">COS78_02940</name>
</gene>